<dbReference type="OrthoDB" id="37659at2759"/>
<dbReference type="GO" id="GO:0005789">
    <property type="term" value="C:endoplasmic reticulum membrane"/>
    <property type="evidence" value="ECO:0007669"/>
    <property type="project" value="TreeGrafter"/>
</dbReference>
<dbReference type="PRINTS" id="PR00080">
    <property type="entry name" value="SDRFAMILY"/>
</dbReference>
<keyword evidence="15" id="KW-1185">Reference proteome</keyword>
<evidence type="ECO:0000256" key="2">
    <source>
        <dbReference type="ARBA" id="ARBA00004760"/>
    </source>
</evidence>
<evidence type="ECO:0000256" key="6">
    <source>
        <dbReference type="ARBA" id="ARBA00022857"/>
    </source>
</evidence>
<dbReference type="InParanoid" id="A0A6P8IBM6"/>
<dbReference type="InterPro" id="IPR057326">
    <property type="entry name" value="KR_dom"/>
</dbReference>
<comment type="similarity">
    <text evidence="4 13">Belongs to the short-chain dehydrogenases/reductases (SDR) family.</text>
</comment>
<comment type="subcellular location">
    <subcellularLocation>
        <location evidence="1">Endoplasmic reticulum</location>
    </subcellularLocation>
</comment>
<dbReference type="AlphaFoldDB" id="A0A6P8IBM6"/>
<keyword evidence="8" id="KW-0560">Oxidoreductase</keyword>
<evidence type="ECO:0000256" key="8">
    <source>
        <dbReference type="ARBA" id="ARBA00023002"/>
    </source>
</evidence>
<evidence type="ECO:0000256" key="1">
    <source>
        <dbReference type="ARBA" id="ARBA00004240"/>
    </source>
</evidence>
<comment type="pathway">
    <text evidence="3">Sphingolipid metabolism.</text>
</comment>
<dbReference type="RefSeq" id="XP_031562922.1">
    <property type="nucleotide sequence ID" value="XM_031707062.1"/>
</dbReference>
<dbReference type="KEGG" id="aten:116298553"/>
<dbReference type="SUPFAM" id="SSF51735">
    <property type="entry name" value="NAD(P)-binding Rossmann-fold domains"/>
    <property type="match status" value="1"/>
</dbReference>
<keyword evidence="6" id="KW-0521">NADP</keyword>
<dbReference type="CDD" id="cd08939">
    <property type="entry name" value="KDSR-like_SDR_c"/>
    <property type="match status" value="1"/>
</dbReference>
<proteinExistence type="inferred from homology"/>
<dbReference type="FunFam" id="3.40.50.720:FF:000165">
    <property type="entry name" value="3-ketodihydrosphingosine reductase"/>
    <property type="match status" value="1"/>
</dbReference>
<dbReference type="GO" id="GO:0047560">
    <property type="term" value="F:3-dehydrosphinganine reductase activity"/>
    <property type="evidence" value="ECO:0007669"/>
    <property type="project" value="UniProtKB-EC"/>
</dbReference>
<dbReference type="InterPro" id="IPR002347">
    <property type="entry name" value="SDR_fam"/>
</dbReference>
<sequence length="323" mass="35184">MFLEVLIGIASFLTLIYALDLFNRKSTNFNGKHTVITGGSSGIGKALAIELAKVGANITLLARNEERLAKAKAEIEKHLLEGRKVQTFSVDLSSDIKQVEKAFDEVYSTFGPVDVLFNCAGYATCGVFEETNIEDFKNMMNTNYFGSVYPTYVTIKNMKQRKQGHIVFVSSMGGQLGIFGLTAYSASKFAVRGFAESLFMEVKPYNIGVSVVFPPDTDTPGFENENKLKPEETKLICSSGGLFSPESVAKNIISGVESRKFLISCGLDGWALNAVTSGAAPPSSWMELITQVTVMGVLRIVMAFTSISHDKIAKEGRTKREGS</sequence>
<evidence type="ECO:0000313" key="15">
    <source>
        <dbReference type="Proteomes" id="UP000515163"/>
    </source>
</evidence>
<evidence type="ECO:0000256" key="3">
    <source>
        <dbReference type="ARBA" id="ARBA00004991"/>
    </source>
</evidence>
<dbReference type="PANTHER" id="PTHR43550">
    <property type="entry name" value="3-KETODIHYDROSPHINGOSINE REDUCTASE"/>
    <property type="match status" value="1"/>
</dbReference>
<evidence type="ECO:0000256" key="12">
    <source>
        <dbReference type="ARBA" id="ARBA00048930"/>
    </source>
</evidence>
<dbReference type="EC" id="1.1.1.102" evidence="10"/>
<name>A0A6P8IBM6_ACTTE</name>
<reference evidence="16" key="1">
    <citation type="submission" date="2025-08" db="UniProtKB">
        <authorList>
            <consortium name="RefSeq"/>
        </authorList>
    </citation>
    <scope>IDENTIFICATION</scope>
    <source>
        <tissue evidence="16">Tentacle</tissue>
    </source>
</reference>
<evidence type="ECO:0000313" key="16">
    <source>
        <dbReference type="RefSeq" id="XP_031562922.1"/>
    </source>
</evidence>
<dbReference type="Gene3D" id="3.40.50.720">
    <property type="entry name" value="NAD(P)-binding Rossmann-like Domain"/>
    <property type="match status" value="1"/>
</dbReference>
<evidence type="ECO:0000256" key="9">
    <source>
        <dbReference type="ARBA" id="ARBA00023098"/>
    </source>
</evidence>
<dbReference type="GO" id="GO:0030148">
    <property type="term" value="P:sphingolipid biosynthetic process"/>
    <property type="evidence" value="ECO:0007669"/>
    <property type="project" value="InterPro"/>
</dbReference>
<dbReference type="GO" id="GO:0006666">
    <property type="term" value="P:3-keto-sphinganine metabolic process"/>
    <property type="evidence" value="ECO:0007669"/>
    <property type="project" value="InterPro"/>
</dbReference>
<dbReference type="InterPro" id="IPR045022">
    <property type="entry name" value="KDSR-like"/>
</dbReference>
<evidence type="ECO:0000256" key="5">
    <source>
        <dbReference type="ARBA" id="ARBA00022824"/>
    </source>
</evidence>
<dbReference type="GeneID" id="116298553"/>
<evidence type="ECO:0000256" key="10">
    <source>
        <dbReference type="ARBA" id="ARBA00026112"/>
    </source>
</evidence>
<organism evidence="15 16">
    <name type="scientific">Actinia tenebrosa</name>
    <name type="common">Australian red waratah sea anemone</name>
    <dbReference type="NCBI Taxonomy" id="6105"/>
    <lineage>
        <taxon>Eukaryota</taxon>
        <taxon>Metazoa</taxon>
        <taxon>Cnidaria</taxon>
        <taxon>Anthozoa</taxon>
        <taxon>Hexacorallia</taxon>
        <taxon>Actiniaria</taxon>
        <taxon>Actiniidae</taxon>
        <taxon>Actinia</taxon>
    </lineage>
</organism>
<keyword evidence="9" id="KW-0443">Lipid metabolism</keyword>
<dbReference type="FunCoup" id="A0A6P8IBM6">
    <property type="interactions" value="1167"/>
</dbReference>
<evidence type="ECO:0000256" key="11">
    <source>
        <dbReference type="ARBA" id="ARBA00044737"/>
    </source>
</evidence>
<feature type="domain" description="Ketoreductase" evidence="14">
    <location>
        <begin position="32"/>
        <end position="210"/>
    </location>
</feature>
<accession>A0A6P8IBM6</accession>
<keyword evidence="5" id="KW-0256">Endoplasmic reticulum</keyword>
<dbReference type="Pfam" id="PF00106">
    <property type="entry name" value="adh_short"/>
    <property type="match status" value="1"/>
</dbReference>
<keyword evidence="7" id="KW-0746">Sphingolipid metabolism</keyword>
<evidence type="ECO:0000256" key="7">
    <source>
        <dbReference type="ARBA" id="ARBA00022919"/>
    </source>
</evidence>
<protein>
    <recommendedName>
        <fullName evidence="10">3-dehydrosphinganine reductase</fullName>
        <ecNumber evidence="10">1.1.1.102</ecNumber>
    </recommendedName>
</protein>
<evidence type="ECO:0000256" key="13">
    <source>
        <dbReference type="RuleBase" id="RU000363"/>
    </source>
</evidence>
<dbReference type="InterPro" id="IPR036291">
    <property type="entry name" value="NAD(P)-bd_dom_sf"/>
</dbReference>
<evidence type="ECO:0000256" key="4">
    <source>
        <dbReference type="ARBA" id="ARBA00006484"/>
    </source>
</evidence>
<dbReference type="PANTHER" id="PTHR43550:SF3">
    <property type="entry name" value="3-KETODIHYDROSPHINGOSINE REDUCTASE"/>
    <property type="match status" value="1"/>
</dbReference>
<comment type="pathway">
    <text evidence="2">Lipid metabolism; sphingolipid metabolism.</text>
</comment>
<comment type="function">
    <text evidence="11">Catalyzes the reduction of 3'-oxosphinganine (3-ketodihydrosphingosine/KDS) to sphinganine (dihydrosphingosine/DHS), the second step of de novo sphingolipid biosynthesis.</text>
</comment>
<dbReference type="SMART" id="SM00822">
    <property type="entry name" value="PKS_KR"/>
    <property type="match status" value="1"/>
</dbReference>
<evidence type="ECO:0000259" key="14">
    <source>
        <dbReference type="SMART" id="SM00822"/>
    </source>
</evidence>
<comment type="catalytic activity">
    <reaction evidence="12">
        <text>sphinganine + NADP(+) = 3-oxosphinganine + NADPH + H(+)</text>
        <dbReference type="Rhea" id="RHEA:22640"/>
        <dbReference type="ChEBI" id="CHEBI:15378"/>
        <dbReference type="ChEBI" id="CHEBI:57783"/>
        <dbReference type="ChEBI" id="CHEBI:57817"/>
        <dbReference type="ChEBI" id="CHEBI:58299"/>
        <dbReference type="ChEBI" id="CHEBI:58349"/>
        <dbReference type="EC" id="1.1.1.102"/>
    </reaction>
    <physiologicalReaction direction="right-to-left" evidence="12">
        <dbReference type="Rhea" id="RHEA:22642"/>
    </physiologicalReaction>
</comment>
<dbReference type="Proteomes" id="UP000515163">
    <property type="component" value="Unplaced"/>
</dbReference>
<dbReference type="PRINTS" id="PR00081">
    <property type="entry name" value="GDHRDH"/>
</dbReference>
<gene>
    <name evidence="16" type="primary">LOC116298553</name>
</gene>